<dbReference type="EMBL" id="MEIA01000096">
    <property type="protein sequence ID" value="OJF14552.1"/>
    <property type="molecule type" value="Genomic_DNA"/>
</dbReference>
<protein>
    <submittedName>
        <fullName evidence="1">Uncharacterized protein</fullName>
    </submittedName>
</protein>
<reference evidence="1 2" key="1">
    <citation type="submission" date="2016-09" db="EMBL/GenBank/DDBJ databases">
        <title>Couchioplanes caeruleus draft genome sequence.</title>
        <authorList>
            <person name="Sheehan J."/>
            <person name="Caffrey P."/>
        </authorList>
    </citation>
    <scope>NUCLEOTIDE SEQUENCE [LARGE SCALE GENOMIC DNA]</scope>
    <source>
        <strain evidence="1 2">DSM 43634</strain>
    </source>
</reference>
<dbReference type="AlphaFoldDB" id="A0A1K0FPB7"/>
<sequence>MISYTELQDLFVGRVKRRLADALEAPGSRGIDAKYELKRAEIEFDSLIVMAVEHGFYIARGTALRDSIPADFMPEAWPETRFRKWHEEHGEDSAAHSHDVR</sequence>
<evidence type="ECO:0000313" key="1">
    <source>
        <dbReference type="EMBL" id="OJF14552.1"/>
    </source>
</evidence>
<dbReference type="RefSeq" id="WP_143162631.1">
    <property type="nucleotide sequence ID" value="NZ_MEIA01000096.1"/>
</dbReference>
<organism evidence="1 2">
    <name type="scientific">Couchioplanes caeruleus subsp. caeruleus</name>
    <dbReference type="NCBI Taxonomy" id="56427"/>
    <lineage>
        <taxon>Bacteria</taxon>
        <taxon>Bacillati</taxon>
        <taxon>Actinomycetota</taxon>
        <taxon>Actinomycetes</taxon>
        <taxon>Micromonosporales</taxon>
        <taxon>Micromonosporaceae</taxon>
        <taxon>Couchioplanes</taxon>
    </lineage>
</organism>
<comment type="caution">
    <text evidence="1">The sequence shown here is derived from an EMBL/GenBank/DDBJ whole genome shotgun (WGS) entry which is preliminary data.</text>
</comment>
<accession>A0A1K0FPB7</accession>
<proteinExistence type="predicted"/>
<keyword evidence="2" id="KW-1185">Reference proteome</keyword>
<gene>
    <name evidence="1" type="ORF">BG844_09485</name>
</gene>
<dbReference type="Proteomes" id="UP000182486">
    <property type="component" value="Unassembled WGS sequence"/>
</dbReference>
<name>A0A1K0FPB7_9ACTN</name>
<evidence type="ECO:0000313" key="2">
    <source>
        <dbReference type="Proteomes" id="UP000182486"/>
    </source>
</evidence>